<dbReference type="PANTHER" id="PTHR13958:SF4">
    <property type="entry name" value="CENTROSOME-ASSOCIATED PROTEIN 350"/>
    <property type="match status" value="1"/>
</dbReference>
<feature type="compositionally biased region" description="Basic and acidic residues" evidence="2">
    <location>
        <begin position="116"/>
        <end position="134"/>
    </location>
</feature>
<dbReference type="PANTHER" id="PTHR13958">
    <property type="entry name" value="CENTROSOME-ASSOCIATED PROTEIN 350"/>
    <property type="match status" value="1"/>
</dbReference>
<protein>
    <submittedName>
        <fullName evidence="3">Uncharacterized protein</fullName>
    </submittedName>
</protein>
<dbReference type="STRING" id="56216.A0A1A6HU52"/>
<evidence type="ECO:0000313" key="3">
    <source>
        <dbReference type="EMBL" id="OBS81978.1"/>
    </source>
</evidence>
<organism evidence="3 4">
    <name type="scientific">Neotoma lepida</name>
    <name type="common">Desert woodrat</name>
    <dbReference type="NCBI Taxonomy" id="56216"/>
    <lineage>
        <taxon>Eukaryota</taxon>
        <taxon>Metazoa</taxon>
        <taxon>Chordata</taxon>
        <taxon>Craniata</taxon>
        <taxon>Vertebrata</taxon>
        <taxon>Euteleostomi</taxon>
        <taxon>Mammalia</taxon>
        <taxon>Eutheria</taxon>
        <taxon>Euarchontoglires</taxon>
        <taxon>Glires</taxon>
        <taxon>Rodentia</taxon>
        <taxon>Myomorpha</taxon>
        <taxon>Muroidea</taxon>
        <taxon>Cricetidae</taxon>
        <taxon>Neotominae</taxon>
        <taxon>Neotoma</taxon>
    </lineage>
</organism>
<dbReference type="AlphaFoldDB" id="A0A1A6HU52"/>
<dbReference type="OrthoDB" id="306254at2759"/>
<feature type="non-terminal residue" evidence="3">
    <location>
        <position position="1"/>
    </location>
</feature>
<proteinExistence type="predicted"/>
<feature type="region of interest" description="Disordered" evidence="2">
    <location>
        <begin position="101"/>
        <end position="144"/>
    </location>
</feature>
<dbReference type="Proteomes" id="UP000092124">
    <property type="component" value="Unassembled WGS sequence"/>
</dbReference>
<evidence type="ECO:0000256" key="1">
    <source>
        <dbReference type="SAM" id="Coils"/>
    </source>
</evidence>
<comment type="caution">
    <text evidence="3">The sequence shown here is derived from an EMBL/GenBank/DDBJ whole genome shotgun (WGS) entry which is preliminary data.</text>
</comment>
<dbReference type="EMBL" id="LZPO01008488">
    <property type="protein sequence ID" value="OBS81978.1"/>
    <property type="molecule type" value="Genomic_DNA"/>
</dbReference>
<feature type="compositionally biased region" description="Polar residues" evidence="2">
    <location>
        <begin position="8"/>
        <end position="23"/>
    </location>
</feature>
<dbReference type="GO" id="GO:0008017">
    <property type="term" value="F:microtubule binding"/>
    <property type="evidence" value="ECO:0007669"/>
    <property type="project" value="InterPro"/>
</dbReference>
<dbReference type="GO" id="GO:0005813">
    <property type="term" value="C:centrosome"/>
    <property type="evidence" value="ECO:0007669"/>
    <property type="project" value="InterPro"/>
</dbReference>
<evidence type="ECO:0000256" key="2">
    <source>
        <dbReference type="SAM" id="MobiDB-lite"/>
    </source>
</evidence>
<dbReference type="InterPro" id="IPR028750">
    <property type="entry name" value="CEP350/CC187"/>
</dbReference>
<feature type="non-terminal residue" evidence="3">
    <location>
        <position position="144"/>
    </location>
</feature>
<keyword evidence="1" id="KW-0175">Coiled coil</keyword>
<dbReference type="GO" id="GO:0034453">
    <property type="term" value="P:microtubule anchoring"/>
    <property type="evidence" value="ECO:0007669"/>
    <property type="project" value="InterPro"/>
</dbReference>
<reference evidence="3 4" key="1">
    <citation type="submission" date="2016-06" db="EMBL/GenBank/DDBJ databases">
        <title>The Draft Genome Sequence and Annotation of the Desert Woodrat Neotoma lepida.</title>
        <authorList>
            <person name="Campbell M."/>
            <person name="Oakeson K.F."/>
            <person name="Yandell M."/>
            <person name="Halpert J.R."/>
            <person name="Dearing D."/>
        </authorList>
    </citation>
    <scope>NUCLEOTIDE SEQUENCE [LARGE SCALE GENOMIC DNA]</scope>
    <source>
        <strain evidence="3">417</strain>
        <tissue evidence="3">Liver</tissue>
    </source>
</reference>
<accession>A0A1A6HU52</accession>
<name>A0A1A6HU52_NEOLE</name>
<feature type="region of interest" description="Disordered" evidence="2">
    <location>
        <begin position="1"/>
        <end position="25"/>
    </location>
</feature>
<evidence type="ECO:0000313" key="4">
    <source>
        <dbReference type="Proteomes" id="UP000092124"/>
    </source>
</evidence>
<feature type="coiled-coil region" evidence="1">
    <location>
        <begin position="30"/>
        <end position="69"/>
    </location>
</feature>
<gene>
    <name evidence="3" type="ORF">A6R68_24032</name>
</gene>
<sequence length="144" mass="16583">HQPCYSWSDESLSVTQSETTSDQSDIEGRIRALKGELRKRRSVVEQLKKEQRRRQKERLKAQEASLLRQLETYDEFIKKTEGELSQDLDTSPTSKLQIKTLSSVSEKPKIKPHPLHRSETAKNWKSITESEHSRGSLASIAEHV</sequence>
<keyword evidence="4" id="KW-1185">Reference proteome</keyword>